<dbReference type="Proteomes" id="UP000663862">
    <property type="component" value="Unassembled WGS sequence"/>
</dbReference>
<evidence type="ECO:0000313" key="8">
    <source>
        <dbReference type="EMBL" id="CAF4629428.1"/>
    </source>
</evidence>
<dbReference type="Proteomes" id="UP000663872">
    <property type="component" value="Unassembled WGS sequence"/>
</dbReference>
<evidence type="ECO:0000313" key="10">
    <source>
        <dbReference type="EMBL" id="CAF4884228.1"/>
    </source>
</evidence>
<dbReference type="Proteomes" id="UP000663869">
    <property type="component" value="Unassembled WGS sequence"/>
</dbReference>
<accession>A0A821E0P9</accession>
<protein>
    <submittedName>
        <fullName evidence="8">Uncharacterized protein</fullName>
    </submittedName>
</protein>
<evidence type="ECO:0000313" key="12">
    <source>
        <dbReference type="Proteomes" id="UP000663873"/>
    </source>
</evidence>
<evidence type="ECO:0000313" key="4">
    <source>
        <dbReference type="EMBL" id="CAF3447994.1"/>
    </source>
</evidence>
<evidence type="ECO:0000313" key="7">
    <source>
        <dbReference type="EMBL" id="CAF4523474.1"/>
    </source>
</evidence>
<reference evidence="8" key="1">
    <citation type="submission" date="2021-02" db="EMBL/GenBank/DDBJ databases">
        <authorList>
            <person name="Nowell W R."/>
        </authorList>
    </citation>
    <scope>NUCLEOTIDE SEQUENCE</scope>
</reference>
<evidence type="ECO:0000313" key="5">
    <source>
        <dbReference type="EMBL" id="CAF3532063.1"/>
    </source>
</evidence>
<sequence>MDTTKFSTTTGASHLGYHTKKSLGMPKEITSKSIFNQPVTYSSAFRQRRGHFDQDLVLVWLDAGIDENDDDFQKSLAELRKIVVSVKRFTDADRCFQYLRRINDKTIFLIVSGSLGQQTVPRIHHLNKLDSIFVFCRNKDLHKLWARDWSKIEGVHGSIKSICKGLKRAIRDHEQYSTPMSFISKS</sequence>
<keyword evidence="12" id="KW-1185">Reference proteome</keyword>
<name>A0A821E0P9_9BILA</name>
<evidence type="ECO:0000313" key="9">
    <source>
        <dbReference type="EMBL" id="CAF4853173.1"/>
    </source>
</evidence>
<dbReference type="EMBL" id="CAJOBP010007619">
    <property type="protein sequence ID" value="CAF4518267.1"/>
    <property type="molecule type" value="Genomic_DNA"/>
</dbReference>
<dbReference type="Proteomes" id="UP000663865">
    <property type="component" value="Unassembled WGS sequence"/>
</dbReference>
<dbReference type="EMBL" id="CAJNYV010001968">
    <property type="protein sequence ID" value="CAF3447994.1"/>
    <property type="molecule type" value="Genomic_DNA"/>
</dbReference>
<gene>
    <name evidence="2" type="ORF">FME351_LOCUS5474</name>
    <name evidence="5" type="ORF">GRG538_LOCUS19318</name>
    <name evidence="7" type="ORF">HFQ381_LOCUS29270</name>
    <name evidence="4" type="ORF">KIK155_LOCUS12166</name>
    <name evidence="1" type="ORF">LUA448_LOCUS13355</name>
    <name evidence="9" type="ORF">QYT958_LOCUS27337</name>
    <name evidence="3" type="ORF">TIS948_LOCUS29996</name>
    <name evidence="10" type="ORF">TOA249_LOCUS29498</name>
    <name evidence="8" type="ORF">TSG867_LOCUS29511</name>
    <name evidence="6" type="ORF">UJA718_LOCUS27449</name>
</gene>
<evidence type="ECO:0000313" key="3">
    <source>
        <dbReference type="EMBL" id="CAF3426998.1"/>
    </source>
</evidence>
<comment type="caution">
    <text evidence="8">The sequence shown here is derived from an EMBL/GenBank/DDBJ whole genome shotgun (WGS) entry which is preliminary data.</text>
</comment>
<dbReference type="EMBL" id="CAJOBR010006894">
    <property type="protein sequence ID" value="CAF4853173.1"/>
    <property type="molecule type" value="Genomic_DNA"/>
</dbReference>
<dbReference type="EMBL" id="CAJNYU010000469">
    <property type="protein sequence ID" value="CAF3361667.1"/>
    <property type="molecule type" value="Genomic_DNA"/>
</dbReference>
<evidence type="ECO:0000313" key="6">
    <source>
        <dbReference type="EMBL" id="CAF4518267.1"/>
    </source>
</evidence>
<dbReference type="EMBL" id="CAJNXB010005475">
    <property type="protein sequence ID" value="CAF3426998.1"/>
    <property type="molecule type" value="Genomic_DNA"/>
</dbReference>
<evidence type="ECO:0000313" key="1">
    <source>
        <dbReference type="EMBL" id="CAF3354322.1"/>
    </source>
</evidence>
<proteinExistence type="predicted"/>
<dbReference type="OrthoDB" id="10293994at2759"/>
<dbReference type="Proteomes" id="UP000663825">
    <property type="component" value="Unassembled WGS sequence"/>
</dbReference>
<dbReference type="EMBL" id="CAJNYT010003161">
    <property type="protein sequence ID" value="CAF3532063.1"/>
    <property type="molecule type" value="Genomic_DNA"/>
</dbReference>
<dbReference type="Proteomes" id="UP000663873">
    <property type="component" value="Unassembled WGS sequence"/>
</dbReference>
<evidence type="ECO:0000313" key="2">
    <source>
        <dbReference type="EMBL" id="CAF3361667.1"/>
    </source>
</evidence>
<dbReference type="Proteomes" id="UP000663848">
    <property type="component" value="Unassembled WGS sequence"/>
</dbReference>
<dbReference type="Proteomes" id="UP000663851">
    <property type="component" value="Unassembled WGS sequence"/>
</dbReference>
<organism evidence="8 11">
    <name type="scientific">Rotaria socialis</name>
    <dbReference type="NCBI Taxonomy" id="392032"/>
    <lineage>
        <taxon>Eukaryota</taxon>
        <taxon>Metazoa</taxon>
        <taxon>Spiralia</taxon>
        <taxon>Gnathifera</taxon>
        <taxon>Rotifera</taxon>
        <taxon>Eurotatoria</taxon>
        <taxon>Bdelloidea</taxon>
        <taxon>Philodinida</taxon>
        <taxon>Philodinidae</taxon>
        <taxon>Rotaria</taxon>
    </lineage>
</organism>
<dbReference type="EMBL" id="CAJOBS010004587">
    <property type="protein sequence ID" value="CAF4884228.1"/>
    <property type="molecule type" value="Genomic_DNA"/>
</dbReference>
<dbReference type="AlphaFoldDB" id="A0A821E0P9"/>
<dbReference type="EMBL" id="CAJNYD010001613">
    <property type="protein sequence ID" value="CAF3354322.1"/>
    <property type="molecule type" value="Genomic_DNA"/>
</dbReference>
<dbReference type="Proteomes" id="UP000663833">
    <property type="component" value="Unassembled WGS sequence"/>
</dbReference>
<dbReference type="EMBL" id="CAJOBO010004530">
    <property type="protein sequence ID" value="CAF4523474.1"/>
    <property type="molecule type" value="Genomic_DNA"/>
</dbReference>
<dbReference type="EMBL" id="CAJOBQ010004182">
    <property type="protein sequence ID" value="CAF4629428.1"/>
    <property type="molecule type" value="Genomic_DNA"/>
</dbReference>
<evidence type="ECO:0000313" key="11">
    <source>
        <dbReference type="Proteomes" id="UP000663862"/>
    </source>
</evidence>
<dbReference type="Proteomes" id="UP000663838">
    <property type="component" value="Unassembled WGS sequence"/>
</dbReference>